<gene>
    <name evidence="11" type="ORF">Ocin01_09991</name>
</gene>
<reference evidence="11 12" key="1">
    <citation type="journal article" date="2016" name="Genome Biol. Evol.">
        <title>Gene Family Evolution Reflects Adaptation to Soil Environmental Stressors in the Genome of the Collembolan Orchesella cincta.</title>
        <authorList>
            <person name="Faddeeva-Vakhrusheva A."/>
            <person name="Derks M.F."/>
            <person name="Anvar S.Y."/>
            <person name="Agamennone V."/>
            <person name="Suring W."/>
            <person name="Smit S."/>
            <person name="van Straalen N.M."/>
            <person name="Roelofs D."/>
        </authorList>
    </citation>
    <scope>NUCLEOTIDE SEQUENCE [LARGE SCALE GENOMIC DNA]</scope>
    <source>
        <tissue evidence="11">Mixed pool</tissue>
    </source>
</reference>
<organism evidence="11 12">
    <name type="scientific">Orchesella cincta</name>
    <name type="common">Springtail</name>
    <name type="synonym">Podura cincta</name>
    <dbReference type="NCBI Taxonomy" id="48709"/>
    <lineage>
        <taxon>Eukaryota</taxon>
        <taxon>Metazoa</taxon>
        <taxon>Ecdysozoa</taxon>
        <taxon>Arthropoda</taxon>
        <taxon>Hexapoda</taxon>
        <taxon>Collembola</taxon>
        <taxon>Entomobryomorpha</taxon>
        <taxon>Entomobryoidea</taxon>
        <taxon>Orchesellidae</taxon>
        <taxon>Orchesellinae</taxon>
        <taxon>Orchesella</taxon>
    </lineage>
</organism>
<proteinExistence type="predicted"/>
<sequence>MGKAKANPAKKSTEPSLNSVIAPKGKPKSGRVWKSQKQRASTVRKHKRDSFEKKQEQRQLKKSIQEQSRAIIEQKKTDHKLKREREAENKRRKEENAKKSEIVQVIRNTSKLKRMKKKQLRQVETRDTTVVEKSA</sequence>
<comment type="caution">
    <text evidence="11">The sequence shown here is derived from an EMBL/GenBank/DDBJ whole genome shotgun (WGS) entry which is preliminary data.</text>
</comment>
<evidence type="ECO:0000256" key="5">
    <source>
        <dbReference type="ARBA" id="ARBA00022553"/>
    </source>
</evidence>
<evidence type="ECO:0000256" key="8">
    <source>
        <dbReference type="ARBA" id="ARBA00023242"/>
    </source>
</evidence>
<dbReference type="EMBL" id="LJIJ01000511">
    <property type="protein sequence ID" value="ODM96698.1"/>
    <property type="molecule type" value="Genomic_DNA"/>
</dbReference>
<name>A0A1D2MUX0_ORCCI</name>
<keyword evidence="6" id="KW-0164">Citrullination</keyword>
<evidence type="ECO:0000313" key="11">
    <source>
        <dbReference type="EMBL" id="ODM96698.1"/>
    </source>
</evidence>
<protein>
    <recommendedName>
        <fullName evidence="3">Coiled-coil domain-containing protein 86</fullName>
    </recommendedName>
</protein>
<dbReference type="PANTHER" id="PTHR13557:SF1">
    <property type="entry name" value="COILED-COIL DOMAIN-CONTAINING PROTEIN 86"/>
    <property type="match status" value="1"/>
</dbReference>
<feature type="compositionally biased region" description="Basic and acidic residues" evidence="10">
    <location>
        <begin position="72"/>
        <end position="101"/>
    </location>
</feature>
<dbReference type="AlphaFoldDB" id="A0A1D2MUX0"/>
<comment type="function">
    <text evidence="9">Required for proper chromosome segregation during mitosis and error-free mitotic progression.</text>
</comment>
<keyword evidence="7" id="KW-0175">Coiled coil</keyword>
<evidence type="ECO:0000313" key="12">
    <source>
        <dbReference type="Proteomes" id="UP000094527"/>
    </source>
</evidence>
<dbReference type="PANTHER" id="PTHR13557">
    <property type="entry name" value="COILED-COIL DOMAIN-CONTAINING PROTEIN 86"/>
    <property type="match status" value="1"/>
</dbReference>
<evidence type="ECO:0000256" key="4">
    <source>
        <dbReference type="ARBA" id="ARBA00022454"/>
    </source>
</evidence>
<evidence type="ECO:0000256" key="1">
    <source>
        <dbReference type="ARBA" id="ARBA00004286"/>
    </source>
</evidence>
<dbReference type="OrthoDB" id="277961at2759"/>
<evidence type="ECO:0000256" key="10">
    <source>
        <dbReference type="SAM" id="MobiDB-lite"/>
    </source>
</evidence>
<keyword evidence="5" id="KW-0597">Phosphoprotein</keyword>
<evidence type="ECO:0000256" key="2">
    <source>
        <dbReference type="ARBA" id="ARBA00004604"/>
    </source>
</evidence>
<dbReference type="STRING" id="48709.A0A1D2MUX0"/>
<feature type="compositionally biased region" description="Basic and acidic residues" evidence="10">
    <location>
        <begin position="49"/>
        <end position="59"/>
    </location>
</feature>
<evidence type="ECO:0000256" key="6">
    <source>
        <dbReference type="ARBA" id="ARBA00022934"/>
    </source>
</evidence>
<dbReference type="GO" id="GO:0005730">
    <property type="term" value="C:nucleolus"/>
    <property type="evidence" value="ECO:0007669"/>
    <property type="project" value="UniProtKB-SubCell"/>
</dbReference>
<comment type="subcellular location">
    <subcellularLocation>
        <location evidence="1">Chromosome</location>
    </subcellularLocation>
    <subcellularLocation>
        <location evidence="2">Nucleus</location>
        <location evidence="2">Nucleolus</location>
    </subcellularLocation>
</comment>
<evidence type="ECO:0000256" key="3">
    <source>
        <dbReference type="ARBA" id="ARBA00016738"/>
    </source>
</evidence>
<keyword evidence="8" id="KW-0539">Nucleus</keyword>
<feature type="region of interest" description="Disordered" evidence="10">
    <location>
        <begin position="1"/>
        <end position="101"/>
    </location>
</feature>
<evidence type="ECO:0000256" key="9">
    <source>
        <dbReference type="ARBA" id="ARBA00093307"/>
    </source>
</evidence>
<keyword evidence="12" id="KW-1185">Reference proteome</keyword>
<keyword evidence="4" id="KW-0158">Chromosome</keyword>
<dbReference type="OMA" id="MIQKRDT"/>
<evidence type="ECO:0000256" key="7">
    <source>
        <dbReference type="ARBA" id="ARBA00023054"/>
    </source>
</evidence>
<dbReference type="InterPro" id="IPR026570">
    <property type="entry name" value="CCDC86"/>
</dbReference>
<dbReference type="GO" id="GO:0005694">
    <property type="term" value="C:chromosome"/>
    <property type="evidence" value="ECO:0007669"/>
    <property type="project" value="UniProtKB-SubCell"/>
</dbReference>
<dbReference type="Proteomes" id="UP000094527">
    <property type="component" value="Unassembled WGS sequence"/>
</dbReference>
<accession>A0A1D2MUX0</accession>
<feature type="compositionally biased region" description="Basic residues" evidence="10">
    <location>
        <begin position="25"/>
        <end position="48"/>
    </location>
</feature>